<name>A0A328BFJ2_9CAUL</name>
<dbReference type="Proteomes" id="UP000249524">
    <property type="component" value="Unassembled WGS sequence"/>
</dbReference>
<dbReference type="AlphaFoldDB" id="A0A328BFJ2"/>
<dbReference type="Gene3D" id="3.40.50.2000">
    <property type="entry name" value="Glycogen Phosphorylase B"/>
    <property type="match status" value="1"/>
</dbReference>
<keyword evidence="2" id="KW-1185">Reference proteome</keyword>
<organism evidence="1 2">
    <name type="scientific">Phenylobacterium kunshanense</name>
    <dbReference type="NCBI Taxonomy" id="1445034"/>
    <lineage>
        <taxon>Bacteria</taxon>
        <taxon>Pseudomonadati</taxon>
        <taxon>Pseudomonadota</taxon>
        <taxon>Alphaproteobacteria</taxon>
        <taxon>Caulobacterales</taxon>
        <taxon>Caulobacteraceae</taxon>
        <taxon>Phenylobacterium</taxon>
    </lineage>
</organism>
<proteinExistence type="predicted"/>
<evidence type="ECO:0000313" key="2">
    <source>
        <dbReference type="Proteomes" id="UP000249524"/>
    </source>
</evidence>
<dbReference type="SUPFAM" id="SSF48452">
    <property type="entry name" value="TPR-like"/>
    <property type="match status" value="1"/>
</dbReference>
<gene>
    <name evidence="1" type="ORF">DJ019_10760</name>
</gene>
<dbReference type="SUPFAM" id="SSF53756">
    <property type="entry name" value="UDP-Glycosyltransferase/glycogen phosphorylase"/>
    <property type="match status" value="1"/>
</dbReference>
<evidence type="ECO:0008006" key="3">
    <source>
        <dbReference type="Google" id="ProtNLM"/>
    </source>
</evidence>
<dbReference type="RefSeq" id="WP_111276035.1">
    <property type="nucleotide sequence ID" value="NZ_QFYS01000004.1"/>
</dbReference>
<comment type="caution">
    <text evidence="1">The sequence shown here is derived from an EMBL/GenBank/DDBJ whole genome shotgun (WGS) entry which is preliminary data.</text>
</comment>
<protein>
    <recommendedName>
        <fullName evidence="3">Glycosyltransferase</fullName>
    </recommendedName>
</protein>
<dbReference type="OrthoDB" id="7210153at2"/>
<reference evidence="1 2" key="1">
    <citation type="submission" date="2018-05" db="EMBL/GenBank/DDBJ databases">
        <authorList>
            <person name="Lanie J.A."/>
            <person name="Ng W.-L."/>
            <person name="Kazmierczak K.M."/>
            <person name="Andrzejewski T.M."/>
            <person name="Davidsen T.M."/>
            <person name="Wayne K.J."/>
            <person name="Tettelin H."/>
            <person name="Glass J.I."/>
            <person name="Rusch D."/>
            <person name="Podicherti R."/>
            <person name="Tsui H.-C.T."/>
            <person name="Winkler M.E."/>
        </authorList>
    </citation>
    <scope>NUCLEOTIDE SEQUENCE [LARGE SCALE GENOMIC DNA]</scope>
    <source>
        <strain evidence="1 2">BUT-10</strain>
    </source>
</reference>
<dbReference type="Gene3D" id="1.25.40.10">
    <property type="entry name" value="Tetratricopeptide repeat domain"/>
    <property type="match status" value="1"/>
</dbReference>
<dbReference type="Pfam" id="PF13432">
    <property type="entry name" value="TPR_16"/>
    <property type="match status" value="1"/>
</dbReference>
<evidence type="ECO:0000313" key="1">
    <source>
        <dbReference type="EMBL" id="RAK65439.1"/>
    </source>
</evidence>
<dbReference type="EMBL" id="QFYS01000004">
    <property type="protein sequence ID" value="RAK65439.1"/>
    <property type="molecule type" value="Genomic_DNA"/>
</dbReference>
<accession>A0A328BFJ2</accession>
<sequence length="316" mass="33736">MSDAIGDFEAGRAAWERNDLPAAEAALRRALVAAPADPAIQAALGSVLLKTGRLVEGFPLFDAWRRVPGREDKGAPKLPFPPWRGQPVAGKRVLIWSEHGFGDQIMYARFARLLVQKGAEVSWLCPPELVRLVAALGVKAMPSDQPVSLSCDFYIPSSALPLGFDLTWETLPSAPYVAAPAPRAPAARIGVMTAGNLKNLAGANRALGPDLGERLLELPGAMSLAPAATGARDFLDTADIIAGLDLVISIDTAVAHLAGAMGKPVWVLVPFVADWRWPEREPNPWYPTARIWRQGADLDWAPVVAAVEAQVRAGVA</sequence>
<dbReference type="InterPro" id="IPR011990">
    <property type="entry name" value="TPR-like_helical_dom_sf"/>
</dbReference>